<proteinExistence type="predicted"/>
<feature type="compositionally biased region" description="Polar residues" evidence="1">
    <location>
        <begin position="107"/>
        <end position="132"/>
    </location>
</feature>
<keyword evidence="4" id="KW-1185">Reference proteome</keyword>
<sequence>MPLRYFPFHLRLLASWLSPPMLAMQTFNRIPKARLVLEVLHLQGGQTYLPTPCYDRIVAEMDPCVQLRWWSWRGRREARLAWAGVAGEGWSLGIESNPAEDNEEGQYRSTSYAPETSLQASPAPSHLQSASPSPHPQPRARSASFDGHLTSQILQGLATAHTFYEYHFQSPRSSLTESHRRMGLSQGCRSWKHGSEMFGRSAELARRRRKYGQMVLPRDGRHSILALQPTVIVILASAGVQFFFPFPFGPHGGATFSSASYDVFDAVWGCGGMGECRCGKIDHHQRRASRNATVVYCWVWEMEVNVDDGPVYSQDDV</sequence>
<reference evidence="3 4" key="1">
    <citation type="journal article" date="2016" name="Mol. Biol. Evol.">
        <title>Comparative Genomics of Early-Diverging Mushroom-Forming Fungi Provides Insights into the Origins of Lignocellulose Decay Capabilities.</title>
        <authorList>
            <person name="Nagy L.G."/>
            <person name="Riley R."/>
            <person name="Tritt A."/>
            <person name="Adam C."/>
            <person name="Daum C."/>
            <person name="Floudas D."/>
            <person name="Sun H."/>
            <person name="Yadav J.S."/>
            <person name="Pangilinan J."/>
            <person name="Larsson K.H."/>
            <person name="Matsuura K."/>
            <person name="Barry K."/>
            <person name="Labutti K."/>
            <person name="Kuo R."/>
            <person name="Ohm R.A."/>
            <person name="Bhattacharya S.S."/>
            <person name="Shirouzu T."/>
            <person name="Yoshinaga Y."/>
            <person name="Martin F.M."/>
            <person name="Grigoriev I.V."/>
            <person name="Hibbett D.S."/>
        </authorList>
    </citation>
    <scope>NUCLEOTIDE SEQUENCE [LARGE SCALE GENOMIC DNA]</scope>
    <source>
        <strain evidence="3 4">CBS 109695</strain>
    </source>
</reference>
<feature type="region of interest" description="Disordered" evidence="1">
    <location>
        <begin position="93"/>
        <end position="143"/>
    </location>
</feature>
<keyword evidence="2" id="KW-0732">Signal</keyword>
<evidence type="ECO:0000256" key="1">
    <source>
        <dbReference type="SAM" id="MobiDB-lite"/>
    </source>
</evidence>
<organism evidence="3 4">
    <name type="scientific">Athelia psychrophila</name>
    <dbReference type="NCBI Taxonomy" id="1759441"/>
    <lineage>
        <taxon>Eukaryota</taxon>
        <taxon>Fungi</taxon>
        <taxon>Dikarya</taxon>
        <taxon>Basidiomycota</taxon>
        <taxon>Agaricomycotina</taxon>
        <taxon>Agaricomycetes</taxon>
        <taxon>Agaricomycetidae</taxon>
        <taxon>Atheliales</taxon>
        <taxon>Atheliaceae</taxon>
        <taxon>Athelia</taxon>
    </lineage>
</organism>
<evidence type="ECO:0000313" key="4">
    <source>
        <dbReference type="Proteomes" id="UP000076532"/>
    </source>
</evidence>
<evidence type="ECO:0000256" key="2">
    <source>
        <dbReference type="SAM" id="SignalP"/>
    </source>
</evidence>
<protein>
    <submittedName>
        <fullName evidence="3">Uncharacterized protein</fullName>
    </submittedName>
</protein>
<evidence type="ECO:0000313" key="3">
    <source>
        <dbReference type="EMBL" id="KZP22422.1"/>
    </source>
</evidence>
<dbReference type="Proteomes" id="UP000076532">
    <property type="component" value="Unassembled WGS sequence"/>
</dbReference>
<dbReference type="AlphaFoldDB" id="A0A166KZT0"/>
<name>A0A166KZT0_9AGAM</name>
<accession>A0A166KZT0</accession>
<feature type="chain" id="PRO_5007876659" evidence="2">
    <location>
        <begin position="24"/>
        <end position="317"/>
    </location>
</feature>
<dbReference type="EMBL" id="KV417539">
    <property type="protein sequence ID" value="KZP22422.1"/>
    <property type="molecule type" value="Genomic_DNA"/>
</dbReference>
<gene>
    <name evidence="3" type="ORF">FIBSPDRAFT_482396</name>
</gene>
<feature type="signal peptide" evidence="2">
    <location>
        <begin position="1"/>
        <end position="23"/>
    </location>
</feature>